<keyword evidence="4" id="KW-0804">Transcription</keyword>
<accession>A0A251VMC6</accession>
<dbReference type="InterPro" id="IPR003657">
    <property type="entry name" value="WRKY_dom"/>
</dbReference>
<sequence length="275" mass="31090">MQEVESANKDATQRFNRIINLLSQPHDHIPHKTLIEKTGDVVIAFKRVVSLLDRDLSRSRVRKGFKFQTPFPQNMFLDQDHQVMSSNFGKLTQVSQNAPSPVSSCQFLTPQQGQMMMYHKGNGGFSLNFSSSACSPSVSLSKSFVSSLSVEGSSLNLIGSSRLSDQEMFQHKKRCSGGRCHCSKKRRHRIQRSIKVPAISNKLADIPPDEYSWRKYGQKPIKGSPHPRGYYRCSSFRGCPARKKVERCLVDFGMLIVTYEGEHNHPLLPFQSPNT</sequence>
<protein>
    <submittedName>
        <fullName evidence="8">Putative WRKY domain, Zn-cluster domain protein</fullName>
    </submittedName>
    <submittedName>
        <fullName evidence="7">Transcription factor WRKY family</fullName>
    </submittedName>
</protein>
<keyword evidence="3" id="KW-0238">DNA-binding</keyword>
<dbReference type="Gramene" id="mRNA:HanXRQr2_Chr01g0004101">
    <property type="protein sequence ID" value="mRNA:HanXRQr2_Chr01g0004101"/>
    <property type="gene ID" value="HanXRQr2_Chr01g0004101"/>
</dbReference>
<dbReference type="Pfam" id="PF10533">
    <property type="entry name" value="Plant_zn_clust"/>
    <property type="match status" value="1"/>
</dbReference>
<dbReference type="OMA" id="QLGMMMS"/>
<dbReference type="Proteomes" id="UP000215914">
    <property type="component" value="Chromosome 1"/>
</dbReference>
<dbReference type="SMART" id="SM00774">
    <property type="entry name" value="WRKY"/>
    <property type="match status" value="1"/>
</dbReference>
<evidence type="ECO:0000256" key="2">
    <source>
        <dbReference type="ARBA" id="ARBA00023015"/>
    </source>
</evidence>
<evidence type="ECO:0000313" key="9">
    <source>
        <dbReference type="Proteomes" id="UP000215914"/>
    </source>
</evidence>
<organism evidence="8 9">
    <name type="scientific">Helianthus annuus</name>
    <name type="common">Common sunflower</name>
    <dbReference type="NCBI Taxonomy" id="4232"/>
    <lineage>
        <taxon>Eukaryota</taxon>
        <taxon>Viridiplantae</taxon>
        <taxon>Streptophyta</taxon>
        <taxon>Embryophyta</taxon>
        <taxon>Tracheophyta</taxon>
        <taxon>Spermatophyta</taxon>
        <taxon>Magnoliopsida</taxon>
        <taxon>eudicotyledons</taxon>
        <taxon>Gunneridae</taxon>
        <taxon>Pentapetalae</taxon>
        <taxon>asterids</taxon>
        <taxon>campanulids</taxon>
        <taxon>Asterales</taxon>
        <taxon>Asteraceae</taxon>
        <taxon>Asteroideae</taxon>
        <taxon>Heliantheae alliance</taxon>
        <taxon>Heliantheae</taxon>
        <taxon>Helianthus</taxon>
    </lineage>
</organism>
<keyword evidence="9" id="KW-1185">Reference proteome</keyword>
<dbReference type="OrthoDB" id="1918969at2759"/>
<dbReference type="InParanoid" id="A0A251VMC6"/>
<reference evidence="7" key="3">
    <citation type="submission" date="2020-06" db="EMBL/GenBank/DDBJ databases">
        <title>Helianthus annuus Genome sequencing and assembly Release 2.</title>
        <authorList>
            <person name="Gouzy J."/>
            <person name="Langlade N."/>
            <person name="Munos S."/>
        </authorList>
    </citation>
    <scope>NUCLEOTIDE SEQUENCE</scope>
    <source>
        <tissue evidence="7">Leaves</tissue>
    </source>
</reference>
<evidence type="ECO:0000313" key="8">
    <source>
        <dbReference type="EMBL" id="OTG36226.1"/>
    </source>
</evidence>
<dbReference type="InterPro" id="IPR036576">
    <property type="entry name" value="WRKY_dom_sf"/>
</dbReference>
<gene>
    <name evidence="8" type="ORF">HannXRQ_Chr01g0005301</name>
    <name evidence="7" type="ORF">HanXRQr2_Chr01g0004101</name>
</gene>
<dbReference type="GO" id="GO:0005516">
    <property type="term" value="F:calmodulin binding"/>
    <property type="evidence" value="ECO:0007669"/>
    <property type="project" value="UniProtKB-ARBA"/>
</dbReference>
<reference evidence="8" key="2">
    <citation type="submission" date="2017-02" db="EMBL/GenBank/DDBJ databases">
        <title>Sunflower complete genome.</title>
        <authorList>
            <person name="Langlade N."/>
            <person name="Munos S."/>
        </authorList>
    </citation>
    <scope>NUCLEOTIDE SEQUENCE [LARGE SCALE GENOMIC DNA]</scope>
    <source>
        <tissue evidence="8">Leaves</tissue>
    </source>
</reference>
<dbReference type="EMBL" id="CM007890">
    <property type="protein sequence ID" value="OTG36226.1"/>
    <property type="molecule type" value="Genomic_DNA"/>
</dbReference>
<feature type="domain" description="WRKY" evidence="6">
    <location>
        <begin position="202"/>
        <end position="268"/>
    </location>
</feature>
<evidence type="ECO:0000256" key="1">
    <source>
        <dbReference type="ARBA" id="ARBA00004123"/>
    </source>
</evidence>
<name>A0A251VMC6_HELAN</name>
<dbReference type="PROSITE" id="PS50811">
    <property type="entry name" value="WRKY"/>
    <property type="match status" value="1"/>
</dbReference>
<dbReference type="InterPro" id="IPR018872">
    <property type="entry name" value="Zn-cluster-dom"/>
</dbReference>
<dbReference type="GO" id="GO:0005634">
    <property type="term" value="C:nucleus"/>
    <property type="evidence" value="ECO:0000318"/>
    <property type="project" value="GO_Central"/>
</dbReference>
<dbReference type="InterPro" id="IPR044810">
    <property type="entry name" value="WRKY_plant"/>
</dbReference>
<dbReference type="GO" id="GO:0006355">
    <property type="term" value="P:regulation of DNA-templated transcription"/>
    <property type="evidence" value="ECO:0000318"/>
    <property type="project" value="GO_Central"/>
</dbReference>
<keyword evidence="5" id="KW-0539">Nucleus</keyword>
<evidence type="ECO:0000259" key="6">
    <source>
        <dbReference type="PROSITE" id="PS50811"/>
    </source>
</evidence>
<dbReference type="Gene3D" id="2.20.25.80">
    <property type="entry name" value="WRKY domain"/>
    <property type="match status" value="1"/>
</dbReference>
<evidence type="ECO:0000256" key="3">
    <source>
        <dbReference type="ARBA" id="ARBA00023125"/>
    </source>
</evidence>
<dbReference type="STRING" id="4232.A0A251VMC6"/>
<keyword evidence="2" id="KW-0805">Transcription regulation</keyword>
<dbReference type="GO" id="GO:0003700">
    <property type="term" value="F:DNA-binding transcription factor activity"/>
    <property type="evidence" value="ECO:0000318"/>
    <property type="project" value="GO_Central"/>
</dbReference>
<dbReference type="SMR" id="A0A251VMC6"/>
<dbReference type="Pfam" id="PF03106">
    <property type="entry name" value="WRKY"/>
    <property type="match status" value="1"/>
</dbReference>
<dbReference type="PANTHER" id="PTHR31282">
    <property type="entry name" value="WRKY TRANSCRIPTION FACTOR 21-RELATED"/>
    <property type="match status" value="1"/>
</dbReference>
<evidence type="ECO:0000313" key="7">
    <source>
        <dbReference type="EMBL" id="KAF5820608.1"/>
    </source>
</evidence>
<evidence type="ECO:0000256" key="5">
    <source>
        <dbReference type="ARBA" id="ARBA00023242"/>
    </source>
</evidence>
<reference evidence="7 9" key="1">
    <citation type="journal article" date="2017" name="Nature">
        <title>The sunflower genome provides insights into oil metabolism, flowering and Asterid evolution.</title>
        <authorList>
            <person name="Badouin H."/>
            <person name="Gouzy J."/>
            <person name="Grassa C.J."/>
            <person name="Murat F."/>
            <person name="Staton S.E."/>
            <person name="Cottret L."/>
            <person name="Lelandais-Briere C."/>
            <person name="Owens G.L."/>
            <person name="Carrere S."/>
            <person name="Mayjonade B."/>
            <person name="Legrand L."/>
            <person name="Gill N."/>
            <person name="Kane N.C."/>
            <person name="Bowers J.E."/>
            <person name="Hubner S."/>
            <person name="Bellec A."/>
            <person name="Berard A."/>
            <person name="Berges H."/>
            <person name="Blanchet N."/>
            <person name="Boniface M.C."/>
            <person name="Brunel D."/>
            <person name="Catrice O."/>
            <person name="Chaidir N."/>
            <person name="Claudel C."/>
            <person name="Donnadieu C."/>
            <person name="Faraut T."/>
            <person name="Fievet G."/>
            <person name="Helmstetter N."/>
            <person name="King M."/>
            <person name="Knapp S.J."/>
            <person name="Lai Z."/>
            <person name="Le Paslier M.C."/>
            <person name="Lippi Y."/>
            <person name="Lorenzon L."/>
            <person name="Mandel J.R."/>
            <person name="Marage G."/>
            <person name="Marchand G."/>
            <person name="Marquand E."/>
            <person name="Bret-Mestries E."/>
            <person name="Morien E."/>
            <person name="Nambeesan S."/>
            <person name="Nguyen T."/>
            <person name="Pegot-Espagnet P."/>
            <person name="Pouilly N."/>
            <person name="Raftis F."/>
            <person name="Sallet E."/>
            <person name="Schiex T."/>
            <person name="Thomas J."/>
            <person name="Vandecasteele C."/>
            <person name="Vares D."/>
            <person name="Vear F."/>
            <person name="Vautrin S."/>
            <person name="Crespi M."/>
            <person name="Mangin B."/>
            <person name="Burke J.M."/>
            <person name="Salse J."/>
            <person name="Munos S."/>
            <person name="Vincourt P."/>
            <person name="Rieseberg L.H."/>
            <person name="Langlade N.B."/>
        </authorList>
    </citation>
    <scope>NUCLEOTIDE SEQUENCE [LARGE SCALE GENOMIC DNA]</scope>
    <source>
        <strain evidence="9">cv. SF193</strain>
        <tissue evidence="7">Leaves</tissue>
    </source>
</reference>
<comment type="subcellular location">
    <subcellularLocation>
        <location evidence="1">Nucleus</location>
    </subcellularLocation>
</comment>
<proteinExistence type="predicted"/>
<evidence type="ECO:0000256" key="4">
    <source>
        <dbReference type="ARBA" id="ARBA00023163"/>
    </source>
</evidence>
<dbReference type="EMBL" id="MNCJ02000316">
    <property type="protein sequence ID" value="KAF5820608.1"/>
    <property type="molecule type" value="Genomic_DNA"/>
</dbReference>
<dbReference type="FunFam" id="2.20.25.80:FF:000004">
    <property type="entry name" value="WRKY transcription factor 65"/>
    <property type="match status" value="1"/>
</dbReference>
<dbReference type="GO" id="GO:0000976">
    <property type="term" value="F:transcription cis-regulatory region binding"/>
    <property type="evidence" value="ECO:0000318"/>
    <property type="project" value="GO_Central"/>
</dbReference>
<dbReference type="AlphaFoldDB" id="A0A251VMC6"/>
<dbReference type="SUPFAM" id="SSF118290">
    <property type="entry name" value="WRKY DNA-binding domain"/>
    <property type="match status" value="1"/>
</dbReference>